<organism evidence="6 7">
    <name type="scientific">Thermithiobacillus plumbiphilus</name>
    <dbReference type="NCBI Taxonomy" id="1729899"/>
    <lineage>
        <taxon>Bacteria</taxon>
        <taxon>Pseudomonadati</taxon>
        <taxon>Pseudomonadota</taxon>
        <taxon>Acidithiobacillia</taxon>
        <taxon>Acidithiobacillales</taxon>
        <taxon>Thermithiobacillaceae</taxon>
        <taxon>Thermithiobacillus</taxon>
    </lineage>
</organism>
<dbReference type="EC" id="3.5.1.28" evidence="2"/>
<dbReference type="SUPFAM" id="SSF53187">
    <property type="entry name" value="Zn-dependent exopeptidases"/>
    <property type="match status" value="1"/>
</dbReference>
<dbReference type="Gene3D" id="2.60.40.3500">
    <property type="match status" value="1"/>
</dbReference>
<keyword evidence="7" id="KW-1185">Reference proteome</keyword>
<feature type="compositionally biased region" description="Polar residues" evidence="4">
    <location>
        <begin position="419"/>
        <end position="429"/>
    </location>
</feature>
<dbReference type="SMART" id="SM00257">
    <property type="entry name" value="LysM"/>
    <property type="match status" value="1"/>
</dbReference>
<dbReference type="CDD" id="cd00118">
    <property type="entry name" value="LysM"/>
    <property type="match status" value="1"/>
</dbReference>
<evidence type="ECO:0000313" key="6">
    <source>
        <dbReference type="EMBL" id="MEK8090605.1"/>
    </source>
</evidence>
<dbReference type="RefSeq" id="WP_341371659.1">
    <property type="nucleotide sequence ID" value="NZ_JBBPCO010000013.1"/>
</dbReference>
<evidence type="ECO:0000256" key="3">
    <source>
        <dbReference type="ARBA" id="ARBA00022801"/>
    </source>
</evidence>
<dbReference type="Gene3D" id="3.40.630.40">
    <property type="entry name" value="Zn-dependent exopeptidases"/>
    <property type="match status" value="1"/>
</dbReference>
<dbReference type="GO" id="GO:0008745">
    <property type="term" value="F:N-acetylmuramoyl-L-alanine amidase activity"/>
    <property type="evidence" value="ECO:0007669"/>
    <property type="project" value="UniProtKB-EC"/>
</dbReference>
<dbReference type="SMART" id="SM00646">
    <property type="entry name" value="Ami_3"/>
    <property type="match status" value="1"/>
</dbReference>
<dbReference type="InterPro" id="IPR050695">
    <property type="entry name" value="N-acetylmuramoyl_amidase_3"/>
</dbReference>
<evidence type="ECO:0000256" key="2">
    <source>
        <dbReference type="ARBA" id="ARBA00011901"/>
    </source>
</evidence>
<dbReference type="CDD" id="cd02696">
    <property type="entry name" value="MurNAc-LAA"/>
    <property type="match status" value="1"/>
</dbReference>
<dbReference type="SUPFAM" id="SSF54106">
    <property type="entry name" value="LysM domain"/>
    <property type="match status" value="1"/>
</dbReference>
<dbReference type="InterPro" id="IPR002508">
    <property type="entry name" value="MurNAc-LAA_cat"/>
</dbReference>
<dbReference type="Pfam" id="PF01520">
    <property type="entry name" value="Amidase_3"/>
    <property type="match status" value="1"/>
</dbReference>
<comment type="caution">
    <text evidence="6">The sequence shown here is derived from an EMBL/GenBank/DDBJ whole genome shotgun (WGS) entry which is preliminary data.</text>
</comment>
<protein>
    <recommendedName>
        <fullName evidence="2">N-acetylmuramoyl-L-alanine amidase</fullName>
        <ecNumber evidence="2">3.5.1.28</ecNumber>
    </recommendedName>
</protein>
<reference evidence="6 7" key="1">
    <citation type="submission" date="2024-04" db="EMBL/GenBank/DDBJ databases">
        <authorList>
            <person name="Abashina T."/>
            <person name="Shaikin A."/>
        </authorList>
    </citation>
    <scope>NUCLEOTIDE SEQUENCE [LARGE SCALE GENOMIC DNA]</scope>
    <source>
        <strain evidence="6 7">AAFK</strain>
    </source>
</reference>
<proteinExistence type="predicted"/>
<dbReference type="PROSITE" id="PS51782">
    <property type="entry name" value="LYSM"/>
    <property type="match status" value="1"/>
</dbReference>
<comment type="catalytic activity">
    <reaction evidence="1">
        <text>Hydrolyzes the link between N-acetylmuramoyl residues and L-amino acid residues in certain cell-wall glycopeptides.</text>
        <dbReference type="EC" id="3.5.1.28"/>
    </reaction>
</comment>
<feature type="domain" description="LysM" evidence="5">
    <location>
        <begin position="430"/>
        <end position="473"/>
    </location>
</feature>
<dbReference type="InterPro" id="IPR018392">
    <property type="entry name" value="LysM"/>
</dbReference>
<keyword evidence="3 6" id="KW-0378">Hydrolase</keyword>
<evidence type="ECO:0000256" key="1">
    <source>
        <dbReference type="ARBA" id="ARBA00001561"/>
    </source>
</evidence>
<name>A0ABU9DAQ7_9PROT</name>
<evidence type="ECO:0000259" key="5">
    <source>
        <dbReference type="PROSITE" id="PS51782"/>
    </source>
</evidence>
<gene>
    <name evidence="6" type="ORF">WOB96_12650</name>
</gene>
<evidence type="ECO:0000313" key="7">
    <source>
        <dbReference type="Proteomes" id="UP001446205"/>
    </source>
</evidence>
<dbReference type="Gene3D" id="3.10.350.10">
    <property type="entry name" value="LysM domain"/>
    <property type="match status" value="1"/>
</dbReference>
<dbReference type="InterPro" id="IPR036779">
    <property type="entry name" value="LysM_dom_sf"/>
</dbReference>
<dbReference type="Proteomes" id="UP001446205">
    <property type="component" value="Unassembled WGS sequence"/>
</dbReference>
<dbReference type="PANTHER" id="PTHR30404:SF0">
    <property type="entry name" value="N-ACETYLMURAMOYL-L-ALANINE AMIDASE AMIC"/>
    <property type="match status" value="1"/>
</dbReference>
<evidence type="ECO:0000256" key="4">
    <source>
        <dbReference type="SAM" id="MobiDB-lite"/>
    </source>
</evidence>
<accession>A0ABU9DAQ7</accession>
<sequence>MTKSIYLIFLLITYSLFCCTESIAGPVEVRGARFWASPDKARLVFDLAAPVHFSWEQHDGQVLVTLKNALLLSKTPELAGDNRYLRAIRRVQLQNEDVSLALDTMMPVQVSAFLLKPMGPYSHRLVIDLAPPTTPLGRAAMSDSSATGVHALWQDKERGDPMPLPSSMSGRSWLVAVDAGHGGEDPGAIGPDGTYEKNVTLAIARALARRINKTPGMRAFLTRDGDHFVTLWDRTKRARQVKADIFVSIHADASIGASARGASVYTLSPKGASDQAAAMLANKENQADLVGGIRIADKDNMLASVLLDLSQTATISDSQVLATNVLGNLEKLTRLHRDDFGQAGFVVLKSPDVPSILVETGFITNPEEERLLNSSKYQTQLADAIFSGISQYMARNSRPVIVPPTKLVSREPDEKPATSGRQQEDSTASRIHRVKSGETLTGISRLYDVSLEKLRKINSLKSGRLLAGQQLVLP</sequence>
<dbReference type="PANTHER" id="PTHR30404">
    <property type="entry name" value="N-ACETYLMURAMOYL-L-ALANINE AMIDASE"/>
    <property type="match status" value="1"/>
</dbReference>
<dbReference type="Pfam" id="PF01476">
    <property type="entry name" value="LysM"/>
    <property type="match status" value="1"/>
</dbReference>
<feature type="region of interest" description="Disordered" evidence="4">
    <location>
        <begin position="406"/>
        <end position="430"/>
    </location>
</feature>
<dbReference type="EMBL" id="JBBPCO010000013">
    <property type="protein sequence ID" value="MEK8090605.1"/>
    <property type="molecule type" value="Genomic_DNA"/>
</dbReference>